<evidence type="ECO:0000313" key="1">
    <source>
        <dbReference type="EMBL" id="MBP1293624.1"/>
    </source>
</evidence>
<dbReference type="AlphaFoldDB" id="A0A8I1Y7W3"/>
<dbReference type="Proteomes" id="UP000673383">
    <property type="component" value="Unassembled WGS sequence"/>
</dbReference>
<accession>A0A8I1Y7W3</accession>
<dbReference type="EMBL" id="JAFICZ010000001">
    <property type="protein sequence ID" value="MBP1293624.1"/>
    <property type="molecule type" value="Genomic_DNA"/>
</dbReference>
<dbReference type="RefSeq" id="WP_129964749.1">
    <property type="nucleotide sequence ID" value="NZ_CP126003.1"/>
</dbReference>
<protein>
    <submittedName>
        <fullName evidence="1">Uncharacterized protein</fullName>
    </submittedName>
</protein>
<evidence type="ECO:0000313" key="2">
    <source>
        <dbReference type="Proteomes" id="UP000673383"/>
    </source>
</evidence>
<gene>
    <name evidence="1" type="ORF">JOH49_003377</name>
</gene>
<reference evidence="1" key="1">
    <citation type="submission" date="2021-02" db="EMBL/GenBank/DDBJ databases">
        <title>Genomic Encyclopedia of Type Strains, Phase IV (KMG-V): Genome sequencing to study the core and pangenomes of soil and plant-associated prokaryotes.</title>
        <authorList>
            <person name="Whitman W."/>
        </authorList>
    </citation>
    <scope>NUCLEOTIDE SEQUENCE</scope>
    <source>
        <strain evidence="1">USDA 406</strain>
    </source>
</reference>
<proteinExistence type="predicted"/>
<name>A0A8I1Y7W3_BRAEL</name>
<comment type="caution">
    <text evidence="1">The sequence shown here is derived from an EMBL/GenBank/DDBJ whole genome shotgun (WGS) entry which is preliminary data.</text>
</comment>
<sequence length="70" mass="7906">MKILEGGFVSISSGRVSFINPSIRDYLTNYLDDTALRALFAEAAQKADWAKAVWNQDNGSQRNQSSRRRL</sequence>
<organism evidence="1 2">
    <name type="scientific">Bradyrhizobium elkanii</name>
    <dbReference type="NCBI Taxonomy" id="29448"/>
    <lineage>
        <taxon>Bacteria</taxon>
        <taxon>Pseudomonadati</taxon>
        <taxon>Pseudomonadota</taxon>
        <taxon>Alphaproteobacteria</taxon>
        <taxon>Hyphomicrobiales</taxon>
        <taxon>Nitrobacteraceae</taxon>
        <taxon>Bradyrhizobium</taxon>
    </lineage>
</organism>